<protein>
    <submittedName>
        <fullName evidence="1">Uncharacterized protein</fullName>
    </submittedName>
</protein>
<comment type="caution">
    <text evidence="1">The sequence shown here is derived from an EMBL/GenBank/DDBJ whole genome shotgun (WGS) entry which is preliminary data.</text>
</comment>
<sequence length="282" mass="32213">MWVASGGGGGGGGGGLSYALYVALRRRTPTSRNRRSSTLKELTVFKNFRYASKIRPLRKQRRTFVLYYSPCVLVYDYDGRELLVGNERTLTFDSNAESERGRVVHAAGNDVVDQTDERKLLAKAFQFRISPARASQSPSGRSRSLALAAFFRSFPPTRRPLFAALRARKYEHIIGAACVPQSALFHSTPLHSTPPYSTPLFSSLFRILEDRPSPPLEQFRRACGATWRPSRRQVEVRGYRLRRDEKIERENEWKRIRYPVSGIRLRAPPRRLGRKELKSVAR</sequence>
<dbReference type="Proteomes" id="UP001367676">
    <property type="component" value="Unassembled WGS sequence"/>
</dbReference>
<keyword evidence="2" id="KW-1185">Reference proteome</keyword>
<dbReference type="EMBL" id="JBBCAQ010000008">
    <property type="protein sequence ID" value="KAK7602318.1"/>
    <property type="molecule type" value="Genomic_DNA"/>
</dbReference>
<name>A0AAN9U1E5_9HEMI</name>
<organism evidence="1 2">
    <name type="scientific">Parthenolecanium corni</name>
    <dbReference type="NCBI Taxonomy" id="536013"/>
    <lineage>
        <taxon>Eukaryota</taxon>
        <taxon>Metazoa</taxon>
        <taxon>Ecdysozoa</taxon>
        <taxon>Arthropoda</taxon>
        <taxon>Hexapoda</taxon>
        <taxon>Insecta</taxon>
        <taxon>Pterygota</taxon>
        <taxon>Neoptera</taxon>
        <taxon>Paraneoptera</taxon>
        <taxon>Hemiptera</taxon>
        <taxon>Sternorrhyncha</taxon>
        <taxon>Coccoidea</taxon>
        <taxon>Coccidae</taxon>
        <taxon>Parthenolecanium</taxon>
    </lineage>
</organism>
<dbReference type="AlphaFoldDB" id="A0AAN9U1E5"/>
<accession>A0AAN9U1E5</accession>
<proteinExistence type="predicted"/>
<evidence type="ECO:0000313" key="2">
    <source>
        <dbReference type="Proteomes" id="UP001367676"/>
    </source>
</evidence>
<reference evidence="1 2" key="1">
    <citation type="submission" date="2024-03" db="EMBL/GenBank/DDBJ databases">
        <title>Adaptation during the transition from Ophiocordyceps entomopathogen to insect associate is accompanied by gene loss and intensified selection.</title>
        <authorList>
            <person name="Ward C.M."/>
            <person name="Onetto C.A."/>
            <person name="Borneman A.R."/>
        </authorList>
    </citation>
    <scope>NUCLEOTIDE SEQUENCE [LARGE SCALE GENOMIC DNA]</scope>
    <source>
        <strain evidence="1">AWRI1</strain>
        <tissue evidence="1">Single Adult Female</tissue>
    </source>
</reference>
<evidence type="ECO:0000313" key="1">
    <source>
        <dbReference type="EMBL" id="KAK7602318.1"/>
    </source>
</evidence>
<gene>
    <name evidence="1" type="ORF">V9T40_007907</name>
</gene>